<evidence type="ECO:0000313" key="3">
    <source>
        <dbReference type="Proteomes" id="UP000030170"/>
    </source>
</evidence>
<gene>
    <name evidence="2" type="ORF">DO97_02665</name>
</gene>
<reference evidence="2 3" key="1">
    <citation type="journal article" date="2014" name="Mol. Ecol.">
        <title>Evolution of Synechococcus.</title>
        <authorList>
            <person name="Dvorak P."/>
            <person name="Casamatta D."/>
            <person name="Hasler P."/>
            <person name="Poulickova A."/>
            <person name="Ondrej V."/>
            <person name="Sanges R."/>
        </authorList>
    </citation>
    <scope>NUCLEOTIDE SEQUENCE [LARGE SCALE GENOMIC DNA]</scope>
    <source>
        <strain evidence="2 3">CAUP A 1101</strain>
    </source>
</reference>
<dbReference type="OrthoDB" id="530987at2"/>
<accession>A0A098TL18</accession>
<evidence type="ECO:0000313" key="2">
    <source>
        <dbReference type="EMBL" id="KGF72984.1"/>
    </source>
</evidence>
<proteinExistence type="predicted"/>
<feature type="transmembrane region" description="Helical" evidence="1">
    <location>
        <begin position="60"/>
        <end position="82"/>
    </location>
</feature>
<evidence type="ECO:0000256" key="1">
    <source>
        <dbReference type="SAM" id="Phobius"/>
    </source>
</evidence>
<sequence>MAPYFNLISPGDRLSPWLFTSVPLGIGGAVLIGASSYFISDTSSRLQGTQKTLMVWLGQAGGGLGLVGVMFPLLMIALEFILQTVKHLLESSG</sequence>
<dbReference type="RefSeq" id="WP_052128497.1">
    <property type="nucleotide sequence ID" value="NZ_JJML01000016.1"/>
</dbReference>
<dbReference type="Proteomes" id="UP000030170">
    <property type="component" value="Unassembled WGS sequence"/>
</dbReference>
<feature type="transmembrane region" description="Helical" evidence="1">
    <location>
        <begin position="17"/>
        <end position="39"/>
    </location>
</feature>
<keyword evidence="1" id="KW-0812">Transmembrane</keyword>
<comment type="caution">
    <text evidence="2">The sequence shown here is derived from an EMBL/GenBank/DDBJ whole genome shotgun (WGS) entry which is preliminary data.</text>
</comment>
<keyword evidence="1" id="KW-0472">Membrane</keyword>
<keyword evidence="3" id="KW-1185">Reference proteome</keyword>
<keyword evidence="1" id="KW-1133">Transmembrane helix</keyword>
<organism evidence="2 3">
    <name type="scientific">Neosynechococcus sphagnicola sy1</name>
    <dbReference type="NCBI Taxonomy" id="1497020"/>
    <lineage>
        <taxon>Bacteria</taxon>
        <taxon>Bacillati</taxon>
        <taxon>Cyanobacteriota</taxon>
        <taxon>Cyanophyceae</taxon>
        <taxon>Neosynechococcales</taxon>
        <taxon>Neosynechococcaceae</taxon>
        <taxon>Neosynechococcus</taxon>
    </lineage>
</organism>
<dbReference type="AlphaFoldDB" id="A0A098TL18"/>
<dbReference type="EMBL" id="JJML01000016">
    <property type="protein sequence ID" value="KGF72984.1"/>
    <property type="molecule type" value="Genomic_DNA"/>
</dbReference>
<name>A0A098TL18_9CYAN</name>
<protein>
    <submittedName>
        <fullName evidence="2">Uncharacterized protein</fullName>
    </submittedName>
</protein>